<dbReference type="Gene3D" id="3.10.620.30">
    <property type="match status" value="1"/>
</dbReference>
<accession>A0ABT4LFM0</accession>
<dbReference type="InterPro" id="IPR002931">
    <property type="entry name" value="Transglutaminase-like"/>
</dbReference>
<gene>
    <name evidence="2" type="ORF">O4H49_03860</name>
</gene>
<proteinExistence type="predicted"/>
<dbReference type="EMBL" id="JAPWGY010000001">
    <property type="protein sequence ID" value="MCZ4279899.1"/>
    <property type="molecule type" value="Genomic_DNA"/>
</dbReference>
<dbReference type="PANTHER" id="PTHR33490">
    <property type="entry name" value="BLR5614 PROTEIN-RELATED"/>
    <property type="match status" value="1"/>
</dbReference>
<dbReference type="InterPro" id="IPR013589">
    <property type="entry name" value="Bac_transglu_N"/>
</dbReference>
<evidence type="ECO:0000313" key="2">
    <source>
        <dbReference type="EMBL" id="MCZ4279899.1"/>
    </source>
</evidence>
<evidence type="ECO:0000313" key="3">
    <source>
        <dbReference type="Proteomes" id="UP001069802"/>
    </source>
</evidence>
<dbReference type="RefSeq" id="WP_269422096.1">
    <property type="nucleotide sequence ID" value="NZ_JAPWGY010000001.1"/>
</dbReference>
<dbReference type="Pfam" id="PF09899">
    <property type="entry name" value="DUF2126"/>
    <property type="match status" value="1"/>
</dbReference>
<dbReference type="Pfam" id="PF01841">
    <property type="entry name" value="Transglut_core"/>
    <property type="match status" value="1"/>
</dbReference>
<keyword evidence="3" id="KW-1185">Reference proteome</keyword>
<dbReference type="SUPFAM" id="SSF54001">
    <property type="entry name" value="Cysteine proteinases"/>
    <property type="match status" value="1"/>
</dbReference>
<dbReference type="Pfam" id="PF08379">
    <property type="entry name" value="Bact_transglu_N"/>
    <property type="match status" value="1"/>
</dbReference>
<protein>
    <submittedName>
        <fullName evidence="2">Transglutaminase family protein</fullName>
    </submittedName>
</protein>
<dbReference type="InterPro" id="IPR018667">
    <property type="entry name" value="DUF2126"/>
</dbReference>
<name>A0ABT4LFM0_9PROT</name>
<comment type="caution">
    <text evidence="2">The sequence shown here is derived from an EMBL/GenBank/DDBJ whole genome shotgun (WGS) entry which is preliminary data.</text>
</comment>
<dbReference type="SMART" id="SM00460">
    <property type="entry name" value="TGc"/>
    <property type="match status" value="1"/>
</dbReference>
<organism evidence="2 3">
    <name type="scientific">Kiloniella laminariae</name>
    <dbReference type="NCBI Taxonomy" id="454162"/>
    <lineage>
        <taxon>Bacteria</taxon>
        <taxon>Pseudomonadati</taxon>
        <taxon>Pseudomonadota</taxon>
        <taxon>Alphaproteobacteria</taxon>
        <taxon>Rhodospirillales</taxon>
        <taxon>Kiloniellaceae</taxon>
        <taxon>Kiloniella</taxon>
    </lineage>
</organism>
<evidence type="ECO:0000259" key="1">
    <source>
        <dbReference type="SMART" id="SM00460"/>
    </source>
</evidence>
<reference evidence="2" key="1">
    <citation type="submission" date="2022-12" db="EMBL/GenBank/DDBJ databases">
        <title>Bacterial isolates from different developmental stages of Nematostella vectensis.</title>
        <authorList>
            <person name="Fraune S."/>
        </authorList>
    </citation>
    <scope>NUCLEOTIDE SEQUENCE</scope>
    <source>
        <strain evidence="2">G21630-S1</strain>
    </source>
</reference>
<sequence>MSIVVALHHVTHYRYDKPVTLGMQTIRLRPAPHVRSNIQSYSLNIEPKQHFINWQQDPFGNFLARIVFPEKVTEFKIEVDLLSEIRVFNPFDFFLEDYARDFPFTYDPHLKEELAPYLEIKERDPALLGWIEESDRHSQGIIDFLVAINQKLNTTLQYVVRMEPGIQSCSETLKLGSGSCRDMAWFLCQALRHLGLATRFASGYLIQLAADVKSLDGPSGTEVDFTDLHAWTEVYLPGAGWVGLDPTSGLFVGEGHIPLCCTPNPSSAAPVTGTLGDSVKATLEHDMAVTRIVESPRVTRPYSDDQWQAIDALGKKIDKKLEKQDVRLTTGGEPTFVSLDDREHDVWHYSALGSNKKQLGKDVFARLSAHFAPGGLPMFTQGKWYPGEILPRWALPCFWRRDGGVVWQDKSLLADPDKPQKHDQDTAKSFLGQLAEILAIPADYVLPTREDTPYYLWKERKLPLQDEMMEANVFEKAERERLQSLMERDLNAPSGYVLPLHYSHRRKRWISNRWQFKSPHLVLLAGDSPVGLRLPLASLPFPDEAKDEICPERSPFEATEPLISHPEITKTVARGTKTDDKSFAKDPNGLIRTALCAEVRNAVLHLFLPPVAWLEHFLELIAAIETIAARNKIAVVLEGYTPPADARLSHFSVTPDPGVIEINVQPAADWEELKHITSTVYREARLARLSAEKFSLDGRRVGTGGGNHVVMGAAKPEDSPFLRRPDLLRSLISFWQNHPSLSYLFAGLYIGPTSQAPRIDEARHDSLYELEVAFEQIPEKGDISPWRVDRLLRNLLVDLTGNTHRAEFCIDKLYSPDSDRGRLGLLEMRGFEMPPHPQMSLVQNLLLRAAIALFWKQPYRNPLVRWGTRLHDKYMLPHYIREDFNDVLATLKTGGFDFSADWFTPFFAFRFPECGSTRIGDVQLSLATALEPWPVMGEEPAGGGVSRSVDATVERLQVTATGLIEGRHIVTCNGRKVPLSPTNESGTQVGGVRFKAWSQPSSLHPQLPVNAPLVFDIIDCLHQRSLGGCTYHVAHPGGRSYDSFPVNENEAEGRKLSRFEALGHTAGKIAVPSEEKNPEYPHTLDLRFKRASV</sequence>
<dbReference type="Proteomes" id="UP001069802">
    <property type="component" value="Unassembled WGS sequence"/>
</dbReference>
<feature type="domain" description="Transglutaminase-like" evidence="1">
    <location>
        <begin position="172"/>
        <end position="248"/>
    </location>
</feature>
<dbReference type="PANTHER" id="PTHR33490:SF1">
    <property type="entry name" value="SLL1233 PROTEIN"/>
    <property type="match status" value="1"/>
</dbReference>
<dbReference type="InterPro" id="IPR038765">
    <property type="entry name" value="Papain-like_cys_pep_sf"/>
</dbReference>